<feature type="DNA-binding region" description="OmpR/PhoB-type" evidence="6">
    <location>
        <begin position="1"/>
        <end position="100"/>
    </location>
</feature>
<keyword evidence="5" id="KW-0804">Transcription</keyword>
<organism evidence="8 9">
    <name type="scientific">Streptomyces beijiangensis</name>
    <dbReference type="NCBI Taxonomy" id="163361"/>
    <lineage>
        <taxon>Bacteria</taxon>
        <taxon>Bacillati</taxon>
        <taxon>Actinomycetota</taxon>
        <taxon>Actinomycetes</taxon>
        <taxon>Kitasatosporales</taxon>
        <taxon>Streptomycetaceae</taxon>
        <taxon>Streptomyces</taxon>
    </lineage>
</organism>
<feature type="domain" description="OmpR/PhoB-type" evidence="7">
    <location>
        <begin position="1"/>
        <end position="100"/>
    </location>
</feature>
<dbReference type="GO" id="GO:0006355">
    <property type="term" value="P:regulation of DNA-templated transcription"/>
    <property type="evidence" value="ECO:0007669"/>
    <property type="project" value="InterPro"/>
</dbReference>
<evidence type="ECO:0000313" key="8">
    <source>
        <dbReference type="EMBL" id="MBO0510498.1"/>
    </source>
</evidence>
<dbReference type="PANTHER" id="PTHR35807">
    <property type="entry name" value="TRANSCRIPTIONAL REGULATOR REDD-RELATED"/>
    <property type="match status" value="1"/>
</dbReference>
<keyword evidence="2" id="KW-0902">Two-component regulatory system</keyword>
<dbReference type="InterPro" id="IPR051677">
    <property type="entry name" value="AfsR-DnrI-RedD_regulator"/>
</dbReference>
<keyword evidence="4 6" id="KW-0238">DNA-binding</keyword>
<dbReference type="SUPFAM" id="SSF48452">
    <property type="entry name" value="TPR-like"/>
    <property type="match status" value="1"/>
</dbReference>
<dbReference type="EMBL" id="JAFLRJ010000012">
    <property type="protein sequence ID" value="MBO0510498.1"/>
    <property type="molecule type" value="Genomic_DNA"/>
</dbReference>
<evidence type="ECO:0000256" key="3">
    <source>
        <dbReference type="ARBA" id="ARBA00023015"/>
    </source>
</evidence>
<sequence length="273" mass="30210">MEIQVLGPLTATLNGVSIVPTASKPRQLLALFAFSPGRIVPVSTLMEELWGTALPQSAMTTLQTYVLQLRRHLGTAMGPDAPGNAKEILATRHGGYVLQLPAEAVDLHRYELLVSSGQRAFEQGDDRQAATLLRDALDMWNGPALVDVRAGSVLSIEIIRLRESRLVTVERRIDADLRLGRHGELIAELTDLITRHPQHEGLYSQAMIALYRSGRQATALDVYRRLRKRLIDELGVEPAPQLRRLHQMMLTVDPALDVVAGARRTSTFDLYAA</sequence>
<dbReference type="PANTHER" id="PTHR35807:SF1">
    <property type="entry name" value="TRANSCRIPTIONAL REGULATOR REDD"/>
    <property type="match status" value="1"/>
</dbReference>
<dbReference type="InterPro" id="IPR016032">
    <property type="entry name" value="Sig_transdc_resp-reg_C-effctor"/>
</dbReference>
<name>A0A939JDP6_9ACTN</name>
<dbReference type="InterPro" id="IPR005158">
    <property type="entry name" value="BTAD"/>
</dbReference>
<evidence type="ECO:0000256" key="5">
    <source>
        <dbReference type="ARBA" id="ARBA00023163"/>
    </source>
</evidence>
<comment type="caution">
    <text evidence="8">The sequence shown here is derived from an EMBL/GenBank/DDBJ whole genome shotgun (WGS) entry which is preliminary data.</text>
</comment>
<dbReference type="Proteomes" id="UP000664167">
    <property type="component" value="Unassembled WGS sequence"/>
</dbReference>
<dbReference type="CDD" id="cd15831">
    <property type="entry name" value="BTAD"/>
    <property type="match status" value="1"/>
</dbReference>
<evidence type="ECO:0000259" key="7">
    <source>
        <dbReference type="PROSITE" id="PS51755"/>
    </source>
</evidence>
<evidence type="ECO:0000256" key="2">
    <source>
        <dbReference type="ARBA" id="ARBA00023012"/>
    </source>
</evidence>
<evidence type="ECO:0000256" key="6">
    <source>
        <dbReference type="PROSITE-ProRule" id="PRU01091"/>
    </source>
</evidence>
<dbReference type="GO" id="GO:0000160">
    <property type="term" value="P:phosphorelay signal transduction system"/>
    <property type="evidence" value="ECO:0007669"/>
    <property type="project" value="UniProtKB-KW"/>
</dbReference>
<accession>A0A939JDP6</accession>
<dbReference type="Pfam" id="PF00486">
    <property type="entry name" value="Trans_reg_C"/>
    <property type="match status" value="1"/>
</dbReference>
<keyword evidence="3" id="KW-0805">Transcription regulation</keyword>
<dbReference type="SMART" id="SM00862">
    <property type="entry name" value="Trans_reg_C"/>
    <property type="match status" value="1"/>
</dbReference>
<dbReference type="InterPro" id="IPR011990">
    <property type="entry name" value="TPR-like_helical_dom_sf"/>
</dbReference>
<dbReference type="InterPro" id="IPR036388">
    <property type="entry name" value="WH-like_DNA-bd_sf"/>
</dbReference>
<dbReference type="FunFam" id="1.25.40.10:FF:000222">
    <property type="entry name" value="SARP family transcriptional regulator"/>
    <property type="match status" value="1"/>
</dbReference>
<evidence type="ECO:0000256" key="4">
    <source>
        <dbReference type="ARBA" id="ARBA00023125"/>
    </source>
</evidence>
<comment type="similarity">
    <text evidence="1">Belongs to the AfsR/DnrI/RedD regulatory family.</text>
</comment>
<dbReference type="InterPro" id="IPR001867">
    <property type="entry name" value="OmpR/PhoB-type_DNA-bd"/>
</dbReference>
<dbReference type="SMART" id="SM01043">
    <property type="entry name" value="BTAD"/>
    <property type="match status" value="1"/>
</dbReference>
<dbReference type="PROSITE" id="PS51755">
    <property type="entry name" value="OMPR_PHOB"/>
    <property type="match status" value="1"/>
</dbReference>
<dbReference type="GO" id="GO:0003677">
    <property type="term" value="F:DNA binding"/>
    <property type="evidence" value="ECO:0007669"/>
    <property type="project" value="UniProtKB-UniRule"/>
</dbReference>
<dbReference type="Gene3D" id="1.25.40.10">
    <property type="entry name" value="Tetratricopeptide repeat domain"/>
    <property type="match status" value="1"/>
</dbReference>
<dbReference type="SUPFAM" id="SSF46894">
    <property type="entry name" value="C-terminal effector domain of the bipartite response regulators"/>
    <property type="match status" value="1"/>
</dbReference>
<dbReference type="AlphaFoldDB" id="A0A939JDP6"/>
<evidence type="ECO:0000256" key="1">
    <source>
        <dbReference type="ARBA" id="ARBA00005820"/>
    </source>
</evidence>
<dbReference type="Gene3D" id="1.10.10.10">
    <property type="entry name" value="Winged helix-like DNA-binding domain superfamily/Winged helix DNA-binding domain"/>
    <property type="match status" value="1"/>
</dbReference>
<reference evidence="8" key="1">
    <citation type="submission" date="2021-03" db="EMBL/GenBank/DDBJ databases">
        <title>Streptomyces poriferae sp. nov., a novel marine sponge-derived Actinobacteria species with anti-MRSA activity.</title>
        <authorList>
            <person name="Sandoval-Powers M."/>
            <person name="Kralova S."/>
            <person name="Nguyen G.-S."/>
            <person name="Fawwal D."/>
            <person name="Degnes K."/>
            <person name="Klinkenberg G."/>
            <person name="Sletta H."/>
            <person name="Wentzel A."/>
            <person name="Liles M.R."/>
        </authorList>
    </citation>
    <scope>NUCLEOTIDE SEQUENCE</scope>
    <source>
        <strain evidence="8">DSM 41794</strain>
    </source>
</reference>
<proteinExistence type="inferred from homology"/>
<evidence type="ECO:0000313" key="9">
    <source>
        <dbReference type="Proteomes" id="UP000664167"/>
    </source>
</evidence>
<protein>
    <submittedName>
        <fullName evidence="8">AfsR/SARP family transcriptional regulator</fullName>
    </submittedName>
</protein>
<dbReference type="RefSeq" id="WP_206959353.1">
    <property type="nucleotide sequence ID" value="NZ_BAAAJJ010000017.1"/>
</dbReference>
<keyword evidence="9" id="KW-1185">Reference proteome</keyword>
<gene>
    <name evidence="8" type="ORF">J0695_01545</name>
</gene>
<dbReference type="Pfam" id="PF03704">
    <property type="entry name" value="BTAD"/>
    <property type="match status" value="1"/>
</dbReference>